<dbReference type="AlphaFoldDB" id="A0A4T2BW50"/>
<comment type="caution">
    <text evidence="3">The sequence shown here is derived from an EMBL/GenBank/DDBJ whole genome shotgun (WGS) entry which is preliminary data.</text>
</comment>
<proteinExistence type="predicted"/>
<dbReference type="InterPro" id="IPR036388">
    <property type="entry name" value="WH-like_DNA-bd_sf"/>
</dbReference>
<accession>A0A4T2BW50</accession>
<dbReference type="InterPro" id="IPR036390">
    <property type="entry name" value="WH_DNA-bd_sf"/>
</dbReference>
<dbReference type="Gene3D" id="1.10.10.10">
    <property type="entry name" value="Winged helix-like DNA-binding domain superfamily/Winged helix DNA-binding domain"/>
    <property type="match status" value="1"/>
</dbReference>
<dbReference type="SMART" id="SM00347">
    <property type="entry name" value="HTH_MARR"/>
    <property type="match status" value="1"/>
</dbReference>
<dbReference type="PROSITE" id="PS50995">
    <property type="entry name" value="HTH_MARR_2"/>
    <property type="match status" value="1"/>
</dbReference>
<reference evidence="3 4" key="1">
    <citation type="journal article" date="2019" name="Microorganisms">
        <title>Systematic Affiliation and Genome Analysis of Subtercola vilae DB165(T) with Particular Emphasis on Cold Adaptation of an Isolate from a High-Altitude Cold Volcano Lake.</title>
        <authorList>
            <person name="Villalobos A.S."/>
            <person name="Wiese J."/>
            <person name="Imhoff J.F."/>
            <person name="Dorador C."/>
            <person name="Keller A."/>
            <person name="Hentschel U."/>
        </authorList>
    </citation>
    <scope>NUCLEOTIDE SEQUENCE [LARGE SCALE GENOMIC DNA]</scope>
    <source>
        <strain evidence="3 4">DB165</strain>
    </source>
</reference>
<keyword evidence="4" id="KW-1185">Reference proteome</keyword>
<protein>
    <submittedName>
        <fullName evidence="3">MarR family transcriptional regulator</fullName>
    </submittedName>
</protein>
<dbReference type="EMBL" id="QYRT01000018">
    <property type="protein sequence ID" value="TIH35640.1"/>
    <property type="molecule type" value="Genomic_DNA"/>
</dbReference>
<dbReference type="Pfam" id="PF12802">
    <property type="entry name" value="MarR_2"/>
    <property type="match status" value="1"/>
</dbReference>
<evidence type="ECO:0000259" key="2">
    <source>
        <dbReference type="PROSITE" id="PS50995"/>
    </source>
</evidence>
<sequence length="167" mass="17988">MSQSAITPGGTSSSDADRGETNSERAGLDLDASLGYLLKQAASVLHTAMDAVLRPLGMTITHYACLELLAQRPGLSNSDLARGTFVTRQSMNTLLRAMERDGLVSRPAQPPVGRILPAELTELGHRQLATASAAVKTVELRMRSKLDAEQQSELRHHLRSSIDALTE</sequence>
<dbReference type="InterPro" id="IPR000835">
    <property type="entry name" value="HTH_MarR-typ"/>
</dbReference>
<name>A0A4T2BW50_9MICO</name>
<dbReference type="Proteomes" id="UP000306192">
    <property type="component" value="Unassembled WGS sequence"/>
</dbReference>
<feature type="domain" description="HTH marR-type" evidence="2">
    <location>
        <begin position="31"/>
        <end position="163"/>
    </location>
</feature>
<feature type="compositionally biased region" description="Polar residues" evidence="1">
    <location>
        <begin position="1"/>
        <end position="14"/>
    </location>
</feature>
<evidence type="ECO:0000313" key="3">
    <source>
        <dbReference type="EMBL" id="TIH35640.1"/>
    </source>
</evidence>
<feature type="region of interest" description="Disordered" evidence="1">
    <location>
        <begin position="1"/>
        <end position="23"/>
    </location>
</feature>
<dbReference type="InterPro" id="IPR039422">
    <property type="entry name" value="MarR/SlyA-like"/>
</dbReference>
<dbReference type="GO" id="GO:0003700">
    <property type="term" value="F:DNA-binding transcription factor activity"/>
    <property type="evidence" value="ECO:0007669"/>
    <property type="project" value="InterPro"/>
</dbReference>
<dbReference type="PANTHER" id="PTHR33164">
    <property type="entry name" value="TRANSCRIPTIONAL REGULATOR, MARR FAMILY"/>
    <property type="match status" value="1"/>
</dbReference>
<dbReference type="OrthoDB" id="3177763at2"/>
<gene>
    <name evidence="3" type="ORF">D4765_10605</name>
</gene>
<dbReference type="SUPFAM" id="SSF46785">
    <property type="entry name" value="Winged helix' DNA-binding domain"/>
    <property type="match status" value="1"/>
</dbReference>
<dbReference type="GO" id="GO:0006950">
    <property type="term" value="P:response to stress"/>
    <property type="evidence" value="ECO:0007669"/>
    <property type="project" value="TreeGrafter"/>
</dbReference>
<evidence type="ECO:0000256" key="1">
    <source>
        <dbReference type="SAM" id="MobiDB-lite"/>
    </source>
</evidence>
<dbReference type="PANTHER" id="PTHR33164:SF43">
    <property type="entry name" value="HTH-TYPE TRANSCRIPTIONAL REPRESSOR YETL"/>
    <property type="match status" value="1"/>
</dbReference>
<evidence type="ECO:0000313" key="4">
    <source>
        <dbReference type="Proteomes" id="UP000306192"/>
    </source>
</evidence>
<dbReference type="RefSeq" id="WP_136642269.1">
    <property type="nucleotide sequence ID" value="NZ_QYRT01000018.1"/>
</dbReference>
<organism evidence="3 4">
    <name type="scientific">Subtercola vilae</name>
    <dbReference type="NCBI Taxonomy" id="2056433"/>
    <lineage>
        <taxon>Bacteria</taxon>
        <taxon>Bacillati</taxon>
        <taxon>Actinomycetota</taxon>
        <taxon>Actinomycetes</taxon>
        <taxon>Micrococcales</taxon>
        <taxon>Microbacteriaceae</taxon>
        <taxon>Subtercola</taxon>
    </lineage>
</organism>